<dbReference type="RefSeq" id="WP_344758525.1">
    <property type="nucleotide sequence ID" value="NZ_BAAAZU010000003.1"/>
</dbReference>
<evidence type="ECO:0000256" key="9">
    <source>
        <dbReference type="ARBA" id="ARBA00023306"/>
    </source>
</evidence>
<evidence type="ECO:0000256" key="2">
    <source>
        <dbReference type="ARBA" id="ARBA00010442"/>
    </source>
</evidence>
<keyword evidence="9 10" id="KW-0131">Cell cycle</keyword>
<evidence type="ECO:0000256" key="6">
    <source>
        <dbReference type="ARBA" id="ARBA00022692"/>
    </source>
</evidence>
<keyword evidence="8 10" id="KW-0472">Membrane</keyword>
<dbReference type="Proteomes" id="UP001501727">
    <property type="component" value="Unassembled WGS sequence"/>
</dbReference>
<comment type="subunit">
    <text evidence="10">The Tol-Pal system is composed of five core proteins: the inner membrane proteins TolA, TolQ and TolR, the periplasmic protein TolB and the outer membrane protein Pal. They form a network linking the inner and outer membranes and the peptidoglycan layer.</text>
</comment>
<dbReference type="EMBL" id="BAAAZU010000003">
    <property type="protein sequence ID" value="GAA3916242.1"/>
    <property type="molecule type" value="Genomic_DNA"/>
</dbReference>
<accession>A0ABP7M7L2</accession>
<keyword evidence="4 10" id="KW-0997">Cell inner membrane</keyword>
<dbReference type="PANTHER" id="PTHR30625">
    <property type="entry name" value="PROTEIN TOLQ"/>
    <property type="match status" value="1"/>
</dbReference>
<dbReference type="PANTHER" id="PTHR30625:SF3">
    <property type="entry name" value="TOL-PAL SYSTEM PROTEIN TOLQ"/>
    <property type="match status" value="1"/>
</dbReference>
<feature type="transmembrane region" description="Helical" evidence="10">
    <location>
        <begin position="56"/>
        <end position="77"/>
    </location>
</feature>
<proteinExistence type="inferred from homology"/>
<feature type="transmembrane region" description="Helical" evidence="10">
    <location>
        <begin position="215"/>
        <end position="233"/>
    </location>
</feature>
<dbReference type="HAMAP" id="MF_02202">
    <property type="entry name" value="TolQ"/>
    <property type="match status" value="1"/>
</dbReference>
<feature type="domain" description="MotA/TolQ/ExbB proton channel" evidence="11">
    <location>
        <begin position="121"/>
        <end position="248"/>
    </location>
</feature>
<dbReference type="Pfam" id="PF01618">
    <property type="entry name" value="MotA_ExbB"/>
    <property type="match status" value="1"/>
</dbReference>
<evidence type="ECO:0000256" key="10">
    <source>
        <dbReference type="HAMAP-Rule" id="MF_02202"/>
    </source>
</evidence>
<evidence type="ECO:0000256" key="5">
    <source>
        <dbReference type="ARBA" id="ARBA00022618"/>
    </source>
</evidence>
<evidence type="ECO:0000256" key="8">
    <source>
        <dbReference type="ARBA" id="ARBA00023136"/>
    </source>
</evidence>
<comment type="function">
    <text evidence="10">Part of the Tol-Pal system, which plays a role in outer membrane invagination during cell division and is important for maintaining outer membrane integrity.</text>
</comment>
<keyword evidence="5 10" id="KW-0132">Cell division</keyword>
<evidence type="ECO:0000313" key="12">
    <source>
        <dbReference type="EMBL" id="GAA3916242.1"/>
    </source>
</evidence>
<dbReference type="NCBIfam" id="TIGR02796">
    <property type="entry name" value="tolQ"/>
    <property type="match status" value="1"/>
</dbReference>
<dbReference type="InterPro" id="IPR014163">
    <property type="entry name" value="Tol-Pal_TolQ"/>
</dbReference>
<sequence length="266" mass="28918">MTPLLALLQATSVEPLPEEAATTAAEMAADPSVAGNAAAAAGNHLDIVQLILHASIPVQFVMLLLLIASIASWVIIFRKRSLLSRAEDEADRFEERFWSGADLSKLYAGAQGRGRDSGGLEAIFESGFREFNRIRERRGVDGRIQLEGAQRAMRVSTSRELDGLERNLEFLANVGSISPYVGLFGTVWGIMISFQGLANVKEATIASVAPGISEALIATAMGLFAAIPAVWAYNRFATKVERIATRYDAFSEEFSSILQRQTHLED</sequence>
<organism evidence="12 13">
    <name type="scientific">Luteimonas lutimaris</name>
    <dbReference type="NCBI Taxonomy" id="698645"/>
    <lineage>
        <taxon>Bacteria</taxon>
        <taxon>Pseudomonadati</taxon>
        <taxon>Pseudomonadota</taxon>
        <taxon>Gammaproteobacteria</taxon>
        <taxon>Lysobacterales</taxon>
        <taxon>Lysobacteraceae</taxon>
        <taxon>Luteimonas</taxon>
    </lineage>
</organism>
<evidence type="ECO:0000256" key="3">
    <source>
        <dbReference type="ARBA" id="ARBA00022475"/>
    </source>
</evidence>
<comment type="subcellular location">
    <subcellularLocation>
        <location evidence="10">Cell inner membrane</location>
        <topology evidence="10">Multi-pass membrane protein</topology>
    </subcellularLocation>
    <subcellularLocation>
        <location evidence="1">Cell membrane</location>
        <topology evidence="1">Multi-pass membrane protein</topology>
    </subcellularLocation>
</comment>
<name>A0ABP7M7L2_9GAMM</name>
<evidence type="ECO:0000256" key="4">
    <source>
        <dbReference type="ARBA" id="ARBA00022519"/>
    </source>
</evidence>
<comment type="caution">
    <text evidence="12">The sequence shown here is derived from an EMBL/GenBank/DDBJ whole genome shotgun (WGS) entry which is preliminary data.</text>
</comment>
<dbReference type="InterPro" id="IPR002898">
    <property type="entry name" value="MotA_ExbB_proton_chnl"/>
</dbReference>
<evidence type="ECO:0000256" key="1">
    <source>
        <dbReference type="ARBA" id="ARBA00004651"/>
    </source>
</evidence>
<protein>
    <recommendedName>
        <fullName evidence="10">Tol-Pal system protein TolQ</fullName>
    </recommendedName>
</protein>
<keyword evidence="3 10" id="KW-1003">Cell membrane</keyword>
<dbReference type="InterPro" id="IPR050790">
    <property type="entry name" value="ExbB/TolQ_transport"/>
</dbReference>
<evidence type="ECO:0000256" key="7">
    <source>
        <dbReference type="ARBA" id="ARBA00022989"/>
    </source>
</evidence>
<keyword evidence="7 10" id="KW-1133">Transmembrane helix</keyword>
<keyword evidence="6 10" id="KW-0812">Transmembrane</keyword>
<reference evidence="13" key="1">
    <citation type="journal article" date="2019" name="Int. J. Syst. Evol. Microbiol.">
        <title>The Global Catalogue of Microorganisms (GCM) 10K type strain sequencing project: providing services to taxonomists for standard genome sequencing and annotation.</title>
        <authorList>
            <consortium name="The Broad Institute Genomics Platform"/>
            <consortium name="The Broad Institute Genome Sequencing Center for Infectious Disease"/>
            <person name="Wu L."/>
            <person name="Ma J."/>
        </authorList>
    </citation>
    <scope>NUCLEOTIDE SEQUENCE [LARGE SCALE GENOMIC DNA]</scope>
    <source>
        <strain evidence="13">JCM 16916</strain>
    </source>
</reference>
<evidence type="ECO:0000259" key="11">
    <source>
        <dbReference type="Pfam" id="PF01618"/>
    </source>
</evidence>
<comment type="similarity">
    <text evidence="2 10">Belongs to the ExbB/TolQ family.</text>
</comment>
<feature type="transmembrane region" description="Helical" evidence="10">
    <location>
        <begin position="170"/>
        <end position="195"/>
    </location>
</feature>
<keyword evidence="13" id="KW-1185">Reference proteome</keyword>
<gene>
    <name evidence="10 12" type="primary">tolQ</name>
    <name evidence="12" type="ORF">GCM10022229_06810</name>
</gene>
<evidence type="ECO:0000313" key="13">
    <source>
        <dbReference type="Proteomes" id="UP001501727"/>
    </source>
</evidence>